<evidence type="ECO:0000256" key="1">
    <source>
        <dbReference type="ARBA" id="ARBA00022729"/>
    </source>
</evidence>
<dbReference type="Pfam" id="PF13205">
    <property type="entry name" value="Big_5"/>
    <property type="match status" value="1"/>
</dbReference>
<dbReference type="SUPFAM" id="SSF56219">
    <property type="entry name" value="DNase I-like"/>
    <property type="match status" value="1"/>
</dbReference>
<dbReference type="InterPro" id="IPR032812">
    <property type="entry name" value="SbsA_Ig"/>
</dbReference>
<evidence type="ECO:0000313" key="7">
    <source>
        <dbReference type="Proteomes" id="UP001234343"/>
    </source>
</evidence>
<dbReference type="PANTHER" id="PTHR42834:SF1">
    <property type="entry name" value="ENDONUCLEASE_EXONUCLEASE_PHOSPHATASE FAMILY PROTEIN (AFU_ORTHOLOGUE AFUA_3G09210)"/>
    <property type="match status" value="1"/>
</dbReference>
<evidence type="ECO:0000259" key="4">
    <source>
        <dbReference type="Pfam" id="PF13205"/>
    </source>
</evidence>
<feature type="domain" description="Endonuclease/exonuclease/phosphatase" evidence="5">
    <location>
        <begin position="735"/>
        <end position="907"/>
    </location>
</feature>
<sequence>MKLAHTAWLALFSSSAVLATDVFINEIHYDNSGSDSGEGIEIAGPAGTDLSGMSLALYNGSSSQLRVYRTVDLSGVIPNQQDGFGTVEFAISGIQNGSPDGFALIDNTGTVSQFLSYEGSFTAASGPAAGMTSIDIGVAETSSTPVGFSLQLVGTGSEYDDFVWQAPANESFGSVNTDQIFGGGGPAVDTAPVVINTSPADNTGAVALNASVDISFSESVNVQGNWFSIECSISGTQTASVEGGSQHFTLVLDNELQANEVCDVNVVASLVNDLDLNDGPDFMESDYSFRFGTQVDSPIRINEVDADTAGSDTLEFIELYDGGAGNTALDGLVVVFFNGSDDASYGNAIDLDGFTTDSDGFFLIGNASVTPLPSIVVPNNSLQNGADAVAVFAGNAVDFGNDTPVTGISLVDALVYDTFDSDDNGLLAVLTPGQAQQNEGGAGDKDNHANARVPDGGAALDTANYLQQTATPGVSNVPVVEIFDIQSAGMQSPFEGAFVKSLGNIVTAVDTNGFFMQTPVSRSDNNVETSDGIFVFTNAAPSVMVGDEVNVVGQVIEFFDFTEFSNGTQVTVVSNGNALPPVVVFDENTPSRIQPQPDNELERFEGMIVSFDGIASAATDRFGDTAVVAGDTRAFREPGIEYPGIAGLPVWDGNPEIFELNPDGLLLANQSLFAGQRVSATGPLGYSFGDYQVWPLELTVGETPDLLSSVRTKAAGEMTVGALNMFRPSQIPSVYAERLRKISQFVREVMNAPDILAVSEVESLEVLNTIAEQINNDYPSINYTAYLEEGNDIGGIDVGFLVRSYVEMDDVVQYGKDTIFEYDGSLLNDRPPLLFKGRVVENGSDFPVQVLVVHNRSLSRVDSSDRVRNKRLQQAQFVAEIVQDIQTNDPDVNLIVTGDFNAYQFTDGYVDVVGHIAGTAVENDNLLWQPSPVFPALTNQVNEISAEEQYSFVFGGSAQVLDHALTTTNLSTLVTDFEYARGNADSPANLVNNDENALRTSDHDGLVVYIQMDSDNDSVIDTLDMCAATSLPEKAPEKGLKPNHFALLDGDTWFDTKGKAKQSFSIAETAGCSCEQIVEQQGLGKGHLKHGCSVGVMKNWVELVTQP</sequence>
<dbReference type="Pfam" id="PF19580">
    <property type="entry name" value="Exo_endo_phos_3"/>
    <property type="match status" value="1"/>
</dbReference>
<evidence type="ECO:0000259" key="5">
    <source>
        <dbReference type="Pfam" id="PF19580"/>
    </source>
</evidence>
<feature type="region of interest" description="Disordered" evidence="2">
    <location>
        <begin position="435"/>
        <end position="454"/>
    </location>
</feature>
<keyword evidence="7" id="KW-1185">Reference proteome</keyword>
<dbReference type="EMBL" id="JAUCBP010000007">
    <property type="protein sequence ID" value="MDM7860907.1"/>
    <property type="molecule type" value="Genomic_DNA"/>
</dbReference>
<evidence type="ECO:0000256" key="2">
    <source>
        <dbReference type="SAM" id="MobiDB-lite"/>
    </source>
</evidence>
<dbReference type="InterPro" id="IPR005135">
    <property type="entry name" value="Endo/exonuclease/phosphatase"/>
</dbReference>
<feature type="chain" id="PRO_5046116002" evidence="3">
    <location>
        <begin position="20"/>
        <end position="1107"/>
    </location>
</feature>
<dbReference type="CDD" id="cd04486">
    <property type="entry name" value="YhcR_OBF_like"/>
    <property type="match status" value="1"/>
</dbReference>
<feature type="domain" description="SbsA Ig-like" evidence="4">
    <location>
        <begin position="189"/>
        <end position="291"/>
    </location>
</feature>
<dbReference type="PANTHER" id="PTHR42834">
    <property type="entry name" value="ENDONUCLEASE/EXONUCLEASE/PHOSPHATASE FAMILY PROTEIN (AFU_ORTHOLOGUE AFUA_3G09210)"/>
    <property type="match status" value="1"/>
</dbReference>
<keyword evidence="1 3" id="KW-0732">Signal</keyword>
<gene>
    <name evidence="6" type="ORF">QTP81_09895</name>
</gene>
<dbReference type="RefSeq" id="WP_289365192.1">
    <property type="nucleotide sequence ID" value="NZ_JAUCBP010000007.1"/>
</dbReference>
<name>A0ABT7SXI5_9ALTE</name>
<dbReference type="Proteomes" id="UP001234343">
    <property type="component" value="Unassembled WGS sequence"/>
</dbReference>
<protein>
    <submittedName>
        <fullName evidence="6">Ig-like domain-containing protein</fullName>
    </submittedName>
</protein>
<proteinExistence type="predicted"/>
<dbReference type="InterPro" id="IPR036691">
    <property type="entry name" value="Endo/exonu/phosph_ase_sf"/>
</dbReference>
<accession>A0ABT7SXI5</accession>
<reference evidence="6 7" key="1">
    <citation type="submission" date="2023-06" db="EMBL/GenBank/DDBJ databases">
        <title>Alteromonas sp. ASW11-36 isolated from intertidal sand.</title>
        <authorList>
            <person name="Li Y."/>
        </authorList>
    </citation>
    <scope>NUCLEOTIDE SEQUENCE [LARGE SCALE GENOMIC DNA]</scope>
    <source>
        <strain evidence="6 7">ASW11-36</strain>
    </source>
</reference>
<evidence type="ECO:0000313" key="6">
    <source>
        <dbReference type="EMBL" id="MDM7860907.1"/>
    </source>
</evidence>
<dbReference type="Gene3D" id="3.60.10.10">
    <property type="entry name" value="Endonuclease/exonuclease/phosphatase"/>
    <property type="match status" value="1"/>
</dbReference>
<feature type="signal peptide" evidence="3">
    <location>
        <begin position="1"/>
        <end position="19"/>
    </location>
</feature>
<comment type="caution">
    <text evidence="6">The sequence shown here is derived from an EMBL/GenBank/DDBJ whole genome shotgun (WGS) entry which is preliminary data.</text>
</comment>
<evidence type="ECO:0000256" key="3">
    <source>
        <dbReference type="SAM" id="SignalP"/>
    </source>
</evidence>
<organism evidence="6 7">
    <name type="scientific">Alteromonas arenosi</name>
    <dbReference type="NCBI Taxonomy" id="3055817"/>
    <lineage>
        <taxon>Bacteria</taxon>
        <taxon>Pseudomonadati</taxon>
        <taxon>Pseudomonadota</taxon>
        <taxon>Gammaproteobacteria</taxon>
        <taxon>Alteromonadales</taxon>
        <taxon>Alteromonadaceae</taxon>
        <taxon>Alteromonas/Salinimonas group</taxon>
        <taxon>Alteromonas</taxon>
    </lineage>
</organism>